<evidence type="ECO:0000313" key="2">
    <source>
        <dbReference type="EMBL" id="CAG6660353.1"/>
    </source>
</evidence>
<sequence>MEDFRSKSNTFALSSLVCVVAGVALLFVLPGVKLLLEVSALTEFFIICNRKDGLLFWSTPCGNILSDALLSLVQGACVRLFTTSFILSTLISIWSCDPPFCSSAGLISIFLQVCVRGTSYPGTSGA</sequence>
<keyword evidence="1" id="KW-1133">Transmembrane helix</keyword>
<keyword evidence="1" id="KW-0472">Membrane</keyword>
<accession>A0A8D8RZ89</accession>
<proteinExistence type="predicted"/>
<feature type="transmembrane region" description="Helical" evidence="1">
    <location>
        <begin position="12"/>
        <end position="36"/>
    </location>
</feature>
<evidence type="ECO:0000256" key="1">
    <source>
        <dbReference type="SAM" id="Phobius"/>
    </source>
</evidence>
<dbReference type="EMBL" id="HBUF01196809">
    <property type="protein sequence ID" value="CAG6660353.1"/>
    <property type="molecule type" value="Transcribed_RNA"/>
</dbReference>
<reference evidence="2" key="1">
    <citation type="submission" date="2021-05" db="EMBL/GenBank/DDBJ databases">
        <authorList>
            <person name="Alioto T."/>
            <person name="Alioto T."/>
            <person name="Gomez Garrido J."/>
        </authorList>
    </citation>
    <scope>NUCLEOTIDE SEQUENCE</scope>
</reference>
<organism evidence="2">
    <name type="scientific">Cacopsylla melanoneura</name>
    <dbReference type="NCBI Taxonomy" id="428564"/>
    <lineage>
        <taxon>Eukaryota</taxon>
        <taxon>Metazoa</taxon>
        <taxon>Ecdysozoa</taxon>
        <taxon>Arthropoda</taxon>
        <taxon>Hexapoda</taxon>
        <taxon>Insecta</taxon>
        <taxon>Pterygota</taxon>
        <taxon>Neoptera</taxon>
        <taxon>Paraneoptera</taxon>
        <taxon>Hemiptera</taxon>
        <taxon>Sternorrhyncha</taxon>
        <taxon>Psylloidea</taxon>
        <taxon>Psyllidae</taxon>
        <taxon>Psyllinae</taxon>
        <taxon>Cacopsylla</taxon>
    </lineage>
</organism>
<protein>
    <submittedName>
        <fullName evidence="2">Uncharacterized protein</fullName>
    </submittedName>
</protein>
<dbReference type="AlphaFoldDB" id="A0A8D8RZ89"/>
<keyword evidence="1" id="KW-0812">Transmembrane</keyword>
<name>A0A8D8RZ89_9HEMI</name>